<dbReference type="PRINTS" id="PR00039">
    <property type="entry name" value="HTHLYSR"/>
</dbReference>
<comment type="caution">
    <text evidence="6">The sequence shown here is derived from an EMBL/GenBank/DDBJ whole genome shotgun (WGS) entry which is preliminary data.</text>
</comment>
<evidence type="ECO:0000256" key="1">
    <source>
        <dbReference type="ARBA" id="ARBA00009437"/>
    </source>
</evidence>
<dbReference type="SUPFAM" id="SSF53850">
    <property type="entry name" value="Periplasmic binding protein-like II"/>
    <property type="match status" value="1"/>
</dbReference>
<dbReference type="Gene3D" id="3.40.190.10">
    <property type="entry name" value="Periplasmic binding protein-like II"/>
    <property type="match status" value="2"/>
</dbReference>
<dbReference type="Proteomes" id="UP000246569">
    <property type="component" value="Unassembled WGS sequence"/>
</dbReference>
<dbReference type="Gene3D" id="1.10.10.10">
    <property type="entry name" value="Winged helix-like DNA-binding domain superfamily/Winged helix DNA-binding domain"/>
    <property type="match status" value="1"/>
</dbReference>
<dbReference type="Pfam" id="PF03466">
    <property type="entry name" value="LysR_substrate"/>
    <property type="match status" value="1"/>
</dbReference>
<dbReference type="PANTHER" id="PTHR30118">
    <property type="entry name" value="HTH-TYPE TRANSCRIPTIONAL REGULATOR LEUO-RELATED"/>
    <property type="match status" value="1"/>
</dbReference>
<dbReference type="PANTHER" id="PTHR30118:SF15">
    <property type="entry name" value="TRANSCRIPTIONAL REGULATORY PROTEIN"/>
    <property type="match status" value="1"/>
</dbReference>
<dbReference type="RefSeq" id="WP_246004602.1">
    <property type="nucleotide sequence ID" value="NZ_QGTJ01000004.1"/>
</dbReference>
<keyword evidence="2" id="KW-0805">Transcription regulation</keyword>
<dbReference type="GO" id="GO:0003677">
    <property type="term" value="F:DNA binding"/>
    <property type="evidence" value="ECO:0007669"/>
    <property type="project" value="UniProtKB-KW"/>
</dbReference>
<dbReference type="InterPro" id="IPR050389">
    <property type="entry name" value="LysR-type_TF"/>
</dbReference>
<gene>
    <name evidence="6" type="ORF">C7443_104204</name>
</gene>
<dbReference type="InterPro" id="IPR036388">
    <property type="entry name" value="WH-like_DNA-bd_sf"/>
</dbReference>
<feature type="domain" description="HTH lysR-type" evidence="5">
    <location>
        <begin position="12"/>
        <end position="69"/>
    </location>
</feature>
<keyword evidence="3" id="KW-0238">DNA-binding</keyword>
<organism evidence="6 7">
    <name type="scientific">Plasticicumulans acidivorans</name>
    <dbReference type="NCBI Taxonomy" id="886464"/>
    <lineage>
        <taxon>Bacteria</taxon>
        <taxon>Pseudomonadati</taxon>
        <taxon>Pseudomonadota</taxon>
        <taxon>Gammaproteobacteria</taxon>
        <taxon>Candidatus Competibacteraceae</taxon>
        <taxon>Plasticicumulans</taxon>
    </lineage>
</organism>
<accession>A0A317N105</accession>
<proteinExistence type="inferred from homology"/>
<dbReference type="Pfam" id="PF00126">
    <property type="entry name" value="HTH_1"/>
    <property type="match status" value="1"/>
</dbReference>
<dbReference type="GO" id="GO:0003700">
    <property type="term" value="F:DNA-binding transcription factor activity"/>
    <property type="evidence" value="ECO:0007669"/>
    <property type="project" value="InterPro"/>
</dbReference>
<dbReference type="PROSITE" id="PS50931">
    <property type="entry name" value="HTH_LYSR"/>
    <property type="match status" value="1"/>
</dbReference>
<name>A0A317N105_9GAMM</name>
<evidence type="ECO:0000256" key="4">
    <source>
        <dbReference type="ARBA" id="ARBA00023163"/>
    </source>
</evidence>
<comment type="similarity">
    <text evidence="1">Belongs to the LysR transcriptional regulatory family.</text>
</comment>
<keyword evidence="4" id="KW-0804">Transcription</keyword>
<dbReference type="InterPro" id="IPR036390">
    <property type="entry name" value="WH_DNA-bd_sf"/>
</dbReference>
<dbReference type="AlphaFoldDB" id="A0A317N105"/>
<dbReference type="InterPro" id="IPR005119">
    <property type="entry name" value="LysR_subst-bd"/>
</dbReference>
<keyword evidence="7" id="KW-1185">Reference proteome</keyword>
<protein>
    <submittedName>
        <fullName evidence="6">LysR family transcriptional regulator</fullName>
    </submittedName>
</protein>
<evidence type="ECO:0000313" key="6">
    <source>
        <dbReference type="EMBL" id="PWV62409.1"/>
    </source>
</evidence>
<evidence type="ECO:0000313" key="7">
    <source>
        <dbReference type="Proteomes" id="UP000246569"/>
    </source>
</evidence>
<evidence type="ECO:0000256" key="3">
    <source>
        <dbReference type="ARBA" id="ARBA00023125"/>
    </source>
</evidence>
<evidence type="ECO:0000256" key="2">
    <source>
        <dbReference type="ARBA" id="ARBA00023015"/>
    </source>
</evidence>
<sequence length="319" mass="35917">MSGKANPSWEDLDVHLLRVLCTLLTESSVSRTARKLSMSQPAVSTALRRLRDITGDQLLIRSRLGMTPTERGGELLEHVRTALAQIERIATAPESFVPANSRRAFQLATADYLHAGVLGDLCTRLHRLAPNASVMVHSYGPDSDAAEALESGRLDAVIGNWPQPPQHLRMTMLYEDEMVCLVRRGHPLEQRRICAQDYLDAAHVAPTPYSVGQRGVIDVTLAKERLKRRVTAYVPYFQMAPYALPSTDLLFTAPRRFAEHYARELPLAVLPLPIDCPPMPCYLLWHDRTHYSDECRWFREQISAAVCSEDMLSSHRLSH</sequence>
<reference evidence="6 7" key="1">
    <citation type="submission" date="2018-05" db="EMBL/GenBank/DDBJ databases">
        <title>Genomic Encyclopedia of Type Strains, Phase IV (KMG-IV): sequencing the most valuable type-strain genomes for metagenomic binning, comparative biology and taxonomic classification.</title>
        <authorList>
            <person name="Goeker M."/>
        </authorList>
    </citation>
    <scope>NUCLEOTIDE SEQUENCE [LARGE SCALE GENOMIC DNA]</scope>
    <source>
        <strain evidence="6 7">DSM 23606</strain>
    </source>
</reference>
<dbReference type="EMBL" id="QGTJ01000004">
    <property type="protein sequence ID" value="PWV62409.1"/>
    <property type="molecule type" value="Genomic_DNA"/>
</dbReference>
<evidence type="ECO:0000259" key="5">
    <source>
        <dbReference type="PROSITE" id="PS50931"/>
    </source>
</evidence>
<dbReference type="InterPro" id="IPR000847">
    <property type="entry name" value="LysR_HTH_N"/>
</dbReference>
<dbReference type="SUPFAM" id="SSF46785">
    <property type="entry name" value="Winged helix' DNA-binding domain"/>
    <property type="match status" value="1"/>
</dbReference>